<keyword evidence="1" id="KW-0547">Nucleotide-binding</keyword>
<feature type="domain" description="Stage IV sporulation protein A middle" evidence="3">
    <location>
        <begin position="238"/>
        <end position="416"/>
    </location>
</feature>
<dbReference type="PIRSF" id="PIRSF007466">
    <property type="entry name" value="SpoIVA"/>
    <property type="match status" value="1"/>
</dbReference>
<evidence type="ECO:0000313" key="6">
    <source>
        <dbReference type="Proteomes" id="UP001304683"/>
    </source>
</evidence>
<keyword evidence="1" id="KW-0067">ATP-binding</keyword>
<feature type="domain" description="Stage IV sporulation protein A ATPase" evidence="2">
    <location>
        <begin position="1"/>
        <end position="237"/>
    </location>
</feature>
<comment type="subcellular location">
    <subcellularLocation>
        <location evidence="1">Cytoplasm</location>
    </subcellularLocation>
</comment>
<dbReference type="InterPro" id="IPR046840">
    <property type="entry name" value="SpoIVA_C"/>
</dbReference>
<evidence type="ECO:0000256" key="1">
    <source>
        <dbReference type="PIRNR" id="PIRNR007466"/>
    </source>
</evidence>
<keyword evidence="1" id="KW-0963">Cytoplasm</keyword>
<dbReference type="SUPFAM" id="SSF52540">
    <property type="entry name" value="P-loop containing nucleoside triphosphate hydrolases"/>
    <property type="match status" value="1"/>
</dbReference>
<name>A0ABZ0QRG4_9FIRM</name>
<dbReference type="Pfam" id="PF20438">
    <property type="entry name" value="SpoIVA_middle"/>
    <property type="match status" value="1"/>
</dbReference>
<dbReference type="Proteomes" id="UP001304683">
    <property type="component" value="Chromosome"/>
</dbReference>
<accession>A0ABZ0QRG4</accession>
<proteinExistence type="predicted"/>
<dbReference type="InterPro" id="IPR046842">
    <property type="entry name" value="SpoIVA_ATPase"/>
</dbReference>
<protein>
    <recommendedName>
        <fullName evidence="1">Stage IV sporulation protein A</fullName>
        <ecNumber evidence="1">3.6.1.-</ecNumber>
    </recommendedName>
    <alternativeName>
        <fullName evidence="1">Coat morphogenetic protein SpoIVA</fullName>
    </alternativeName>
</protein>
<dbReference type="RefSeq" id="WP_135225413.1">
    <property type="nucleotide sequence ID" value="NZ_CP132508.1"/>
</dbReference>
<sequence>MERYDIFQDIAERTGGDLYIGVVGPVRAGKSTFVKKFVELLVLPNIANEHDRQRTQDAIPQSGAGRTIMTAEPKFIPDEAVEIQVKEGLTVRVRLVDSVGFPVPGAIGYTEADGPRMVTTPWFEEDIPFEEAAVVGTRKIITEHSTLGVVVTTDGSFGEIPRENFVEAEQQVIRELKELGKPFVVLLNTADPLSPETAQLAETLAFDYDVQVIPIALNRVGERDLLVVLEQLLLEFPVRELVVRLPAWVEELDADFWLRRHYADAIQATVQNVERLRDVERAIAQLAEYQHVEKVQLEELDLGTGVATVDVAVPEELFWQVLGEIGGMEIRGKEALVRLIRDLSKAKAVYDRIGRSLEEADERGYAVVLPALDDLVFEEPELVRKGGQFGVRLRASAPTLHLFRTVVSTEVAPMIGSEKQSQQLVNYLMEKFEDDPRKIWESDIFGKSLDELLKEGIEDKIRSMPEHAQAKIREALERIANEGSGNLICIII</sequence>
<dbReference type="InterPro" id="IPR027417">
    <property type="entry name" value="P-loop_NTPase"/>
</dbReference>
<gene>
    <name evidence="5" type="primary">spoIVA</name>
    <name evidence="5" type="ORF">Q5761_05460</name>
</gene>
<dbReference type="InterPro" id="IPR046841">
    <property type="entry name" value="SpoIVA_middle"/>
</dbReference>
<comment type="catalytic activity">
    <reaction evidence="1">
        <text>ATP + H2O = ADP + phosphate + H(+)</text>
        <dbReference type="Rhea" id="RHEA:13065"/>
        <dbReference type="ChEBI" id="CHEBI:15377"/>
        <dbReference type="ChEBI" id="CHEBI:15378"/>
        <dbReference type="ChEBI" id="CHEBI:30616"/>
        <dbReference type="ChEBI" id="CHEBI:43474"/>
        <dbReference type="ChEBI" id="CHEBI:456216"/>
    </reaction>
</comment>
<dbReference type="Pfam" id="PF20439">
    <property type="entry name" value="SpoIVA_C"/>
    <property type="match status" value="1"/>
</dbReference>
<organism evidence="5 6">
    <name type="scientific">Thermaerobacter composti</name>
    <dbReference type="NCBI Taxonomy" id="554949"/>
    <lineage>
        <taxon>Bacteria</taxon>
        <taxon>Bacillati</taxon>
        <taxon>Bacillota</taxon>
        <taxon>Clostridia</taxon>
        <taxon>Eubacteriales</taxon>
        <taxon>Clostridiales Family XVII. Incertae Sedis</taxon>
        <taxon>Thermaerobacter</taxon>
    </lineage>
</organism>
<keyword evidence="6" id="KW-1185">Reference proteome</keyword>
<evidence type="ECO:0000313" key="5">
    <source>
        <dbReference type="EMBL" id="WPD20082.1"/>
    </source>
</evidence>
<comment type="function">
    <text evidence="1">ATPase. Has a role at an early stage in the morphogenesis of the spore coat.</text>
</comment>
<dbReference type="EC" id="3.6.1.-" evidence="1"/>
<dbReference type="NCBIfam" id="TIGR02836">
    <property type="entry name" value="spore_IV_A"/>
    <property type="match status" value="1"/>
</dbReference>
<keyword evidence="1" id="KW-0378">Hydrolase</keyword>
<evidence type="ECO:0000259" key="2">
    <source>
        <dbReference type="Pfam" id="PF09547"/>
    </source>
</evidence>
<dbReference type="Gene3D" id="3.40.50.300">
    <property type="entry name" value="P-loop containing nucleotide triphosphate hydrolases"/>
    <property type="match status" value="1"/>
</dbReference>
<reference evidence="5 6" key="1">
    <citation type="submission" date="2023-08" db="EMBL/GenBank/DDBJ databases">
        <title>Genome sequence of Thermaerobacter compostii strain Ins1, a spore-forming filamentous bacterium isolated from a deep geothermal reservoir.</title>
        <authorList>
            <person name="Bregnard D."/>
            <person name="Gonzalez D."/>
            <person name="Junier P."/>
        </authorList>
    </citation>
    <scope>NUCLEOTIDE SEQUENCE [LARGE SCALE GENOMIC DNA]</scope>
    <source>
        <strain evidence="5 6">Ins1</strain>
    </source>
</reference>
<feature type="domain" description="Sporulation stage IV protein A C-terminal" evidence="4">
    <location>
        <begin position="417"/>
        <end position="492"/>
    </location>
</feature>
<dbReference type="InterPro" id="IPR014201">
    <property type="entry name" value="Spore_IV_A"/>
</dbReference>
<keyword evidence="1" id="KW-0749">Sporulation</keyword>
<dbReference type="EMBL" id="CP132508">
    <property type="protein sequence ID" value="WPD20082.1"/>
    <property type="molecule type" value="Genomic_DNA"/>
</dbReference>
<evidence type="ECO:0000259" key="3">
    <source>
        <dbReference type="Pfam" id="PF20438"/>
    </source>
</evidence>
<dbReference type="Pfam" id="PF09547">
    <property type="entry name" value="SpoIVA_ATPase"/>
    <property type="match status" value="1"/>
</dbReference>
<evidence type="ECO:0000259" key="4">
    <source>
        <dbReference type="Pfam" id="PF20439"/>
    </source>
</evidence>